<feature type="region of interest" description="Disordered" evidence="1">
    <location>
        <begin position="460"/>
        <end position="493"/>
    </location>
</feature>
<evidence type="ECO:0000256" key="1">
    <source>
        <dbReference type="SAM" id="MobiDB-lite"/>
    </source>
</evidence>
<dbReference type="STRING" id="5098.A0A507QVY8"/>
<dbReference type="SUPFAM" id="SSF52402">
    <property type="entry name" value="Adenine nucleotide alpha hydrolases-like"/>
    <property type="match status" value="1"/>
</dbReference>
<accession>A0A507QVY8</accession>
<protein>
    <recommendedName>
        <fullName evidence="2">UspA domain-containing protein</fullName>
    </recommendedName>
</protein>
<feature type="compositionally biased region" description="Low complexity" evidence="1">
    <location>
        <begin position="286"/>
        <end position="295"/>
    </location>
</feature>
<dbReference type="Proteomes" id="UP000319663">
    <property type="component" value="Unassembled WGS sequence"/>
</dbReference>
<dbReference type="InterPro" id="IPR006016">
    <property type="entry name" value="UspA"/>
</dbReference>
<proteinExistence type="predicted"/>
<gene>
    <name evidence="3" type="ORF">MPDQ_005727</name>
</gene>
<feature type="compositionally biased region" description="Polar residues" evidence="1">
    <location>
        <begin position="37"/>
        <end position="52"/>
    </location>
</feature>
<evidence type="ECO:0000313" key="3">
    <source>
        <dbReference type="EMBL" id="TQB73525.1"/>
    </source>
</evidence>
<feature type="compositionally biased region" description="Basic and acidic residues" evidence="1">
    <location>
        <begin position="296"/>
        <end position="307"/>
    </location>
</feature>
<dbReference type="OrthoDB" id="992776at2759"/>
<reference evidence="3 4" key="1">
    <citation type="submission" date="2019-06" db="EMBL/GenBank/DDBJ databases">
        <title>Wine fermentation using esterase from Monascus purpureus.</title>
        <authorList>
            <person name="Geng C."/>
            <person name="Zhang Y."/>
        </authorList>
    </citation>
    <scope>NUCLEOTIDE SEQUENCE [LARGE SCALE GENOMIC DNA]</scope>
    <source>
        <strain evidence="3">HQ1</strain>
    </source>
</reference>
<organism evidence="3 4">
    <name type="scientific">Monascus purpureus</name>
    <name type="common">Red mold</name>
    <name type="synonym">Monascus anka</name>
    <dbReference type="NCBI Taxonomy" id="5098"/>
    <lineage>
        <taxon>Eukaryota</taxon>
        <taxon>Fungi</taxon>
        <taxon>Dikarya</taxon>
        <taxon>Ascomycota</taxon>
        <taxon>Pezizomycotina</taxon>
        <taxon>Eurotiomycetes</taxon>
        <taxon>Eurotiomycetidae</taxon>
        <taxon>Eurotiales</taxon>
        <taxon>Aspergillaceae</taxon>
        <taxon>Monascus</taxon>
    </lineage>
</organism>
<dbReference type="EMBL" id="VIFY01000042">
    <property type="protein sequence ID" value="TQB73525.1"/>
    <property type="molecule type" value="Genomic_DNA"/>
</dbReference>
<dbReference type="PANTHER" id="PTHR46100:SF4">
    <property type="entry name" value="USPA DOMAIN-CONTAINING PROTEIN"/>
    <property type="match status" value="1"/>
</dbReference>
<dbReference type="Gene3D" id="3.40.50.620">
    <property type="entry name" value="HUPs"/>
    <property type="match status" value="1"/>
</dbReference>
<keyword evidence="4" id="KW-1185">Reference proteome</keyword>
<feature type="region of interest" description="Disordered" evidence="1">
    <location>
        <begin position="1"/>
        <end position="133"/>
    </location>
</feature>
<feature type="domain" description="UspA" evidence="2">
    <location>
        <begin position="423"/>
        <end position="616"/>
    </location>
</feature>
<dbReference type="Pfam" id="PF00582">
    <property type="entry name" value="Usp"/>
    <property type="match status" value="1"/>
</dbReference>
<evidence type="ECO:0000313" key="4">
    <source>
        <dbReference type="Proteomes" id="UP000319663"/>
    </source>
</evidence>
<feature type="compositionally biased region" description="Polar residues" evidence="1">
    <location>
        <begin position="356"/>
        <end position="367"/>
    </location>
</feature>
<dbReference type="AlphaFoldDB" id="A0A507QVY8"/>
<feature type="compositionally biased region" description="Basic and acidic residues" evidence="1">
    <location>
        <begin position="460"/>
        <end position="473"/>
    </location>
</feature>
<dbReference type="CDD" id="cd23659">
    <property type="entry name" value="USP_At3g01520-like"/>
    <property type="match status" value="1"/>
</dbReference>
<evidence type="ECO:0000259" key="2">
    <source>
        <dbReference type="Pfam" id="PF00582"/>
    </source>
</evidence>
<dbReference type="PANTHER" id="PTHR46100">
    <property type="entry name" value="IMP2'P"/>
    <property type="match status" value="1"/>
</dbReference>
<feature type="compositionally biased region" description="Basic and acidic residues" evidence="1">
    <location>
        <begin position="22"/>
        <end position="36"/>
    </location>
</feature>
<name>A0A507QVY8_MONPU</name>
<feature type="compositionally biased region" description="Low complexity" evidence="1">
    <location>
        <begin position="88"/>
        <end position="110"/>
    </location>
</feature>
<dbReference type="PRINTS" id="PR01438">
    <property type="entry name" value="UNVRSLSTRESS"/>
</dbReference>
<feature type="compositionally biased region" description="Polar residues" evidence="1">
    <location>
        <begin position="474"/>
        <end position="483"/>
    </location>
</feature>
<feature type="compositionally biased region" description="Polar residues" evidence="1">
    <location>
        <begin position="190"/>
        <end position="200"/>
    </location>
</feature>
<feature type="compositionally biased region" description="Basic and acidic residues" evidence="1">
    <location>
        <begin position="155"/>
        <end position="164"/>
    </location>
</feature>
<feature type="region of interest" description="Disordered" evidence="1">
    <location>
        <begin position="147"/>
        <end position="375"/>
    </location>
</feature>
<sequence length="644" mass="69882">MSGCISRHTRNPSRTSPEQVLEGERREVVDTPDPRRATSSHQADKNVSSTFRVRSLLDLPSSRHSRHGSSVGTTVGIPPPYSGRGHARLPSSPLRMSSSADSSSPEDVPSADMGHADRESDGIESALSEGQPVDRLRALDIQWDYMESNVPNADLQERTMEKPKAGQNRRSMVISGFARGRDSVRRSKSARGTSLDSQSPAGLGRPLSPLNRWLHSNPFGLGSKPGKTIIDKGKATDMDSEHKHPSDDALASPTNSQGDGCLPKDLDANENSPIESSKEEGAGLIASSDGKAAASDSEKKSDSEADPSKISSENKTIEDKQEDISPIEHGPLKAVLASAEREKASKKSNGRRRSSFECSTSTVNTPFGSDDEADLSDIRRAQQLTIQMSAIDSSIPNRSVRTIVRGDFHRIAKESEDGDRKQRKCLVATDLTEESVYALECTIGSILRDGDTMFAVYATNEEKESGRDTDVESARTSQDGGSQTEDESASNDPQAAYLPRAFFGRFGGASHQDNKTSSFEYSHGSSKMELERTHAVDTITQTCLRLLRKTLLQVRIAVEVIHCKSPKHMITEAIDELEPSLVVVGARDRSALRGVLLGSFSNYLVTKSSVPVTVARKGHSKHKANIRFANNLIAPRGLPEAKVD</sequence>
<dbReference type="InterPro" id="IPR014729">
    <property type="entry name" value="Rossmann-like_a/b/a_fold"/>
</dbReference>
<feature type="compositionally biased region" description="Basic and acidic residues" evidence="1">
    <location>
        <begin position="229"/>
        <end position="247"/>
    </location>
</feature>
<comment type="caution">
    <text evidence="3">The sequence shown here is derived from an EMBL/GenBank/DDBJ whole genome shotgun (WGS) entry which is preliminary data.</text>
</comment>
<dbReference type="InterPro" id="IPR006015">
    <property type="entry name" value="Universal_stress_UspA"/>
</dbReference>